<gene>
    <name evidence="6" type="ORF">OIU85_008297</name>
</gene>
<evidence type="ECO:0000256" key="3">
    <source>
        <dbReference type="ARBA" id="ARBA00023163"/>
    </source>
</evidence>
<evidence type="ECO:0000313" key="6">
    <source>
        <dbReference type="EMBL" id="KAJ6677708.1"/>
    </source>
</evidence>
<comment type="similarity">
    <text evidence="5">Belongs to the GRAS family.</text>
</comment>
<dbReference type="InterPro" id="IPR005202">
    <property type="entry name" value="TF_GRAS"/>
</dbReference>
<proteinExistence type="inferred from homology"/>
<keyword evidence="2" id="KW-0805">Transcription regulation</keyword>
<dbReference type="Pfam" id="PF03514">
    <property type="entry name" value="GRAS"/>
    <property type="match status" value="1"/>
</dbReference>
<comment type="caution">
    <text evidence="6">The sequence shown here is derived from an EMBL/GenBank/DDBJ whole genome shotgun (WGS) entry which is preliminary data.</text>
</comment>
<keyword evidence="7" id="KW-1185">Reference proteome</keyword>
<dbReference type="AlphaFoldDB" id="A0A9Q0NXG0"/>
<name>A0A9Q0NXG0_SALVM</name>
<keyword evidence="4" id="KW-0539">Nucleus</keyword>
<evidence type="ECO:0000256" key="2">
    <source>
        <dbReference type="ARBA" id="ARBA00023015"/>
    </source>
</evidence>
<evidence type="ECO:0000313" key="7">
    <source>
        <dbReference type="Proteomes" id="UP001151529"/>
    </source>
</evidence>
<reference evidence="6" key="2">
    <citation type="journal article" date="2023" name="Int. J. Mol. Sci.">
        <title>De Novo Assembly and Annotation of 11 Diverse Shrub Willow (Salix) Genomes Reveals Novel Gene Organization in Sex-Linked Regions.</title>
        <authorList>
            <person name="Hyden B."/>
            <person name="Feng K."/>
            <person name="Yates T.B."/>
            <person name="Jawdy S."/>
            <person name="Cereghino C."/>
            <person name="Smart L.B."/>
            <person name="Muchero W."/>
        </authorList>
    </citation>
    <scope>NUCLEOTIDE SEQUENCE [LARGE SCALE GENOMIC DNA]</scope>
    <source>
        <tissue evidence="6">Shoot tip</tissue>
    </source>
</reference>
<evidence type="ECO:0000256" key="5">
    <source>
        <dbReference type="PROSITE-ProRule" id="PRU01191"/>
    </source>
</evidence>
<reference evidence="6" key="1">
    <citation type="submission" date="2022-11" db="EMBL/GenBank/DDBJ databases">
        <authorList>
            <person name="Hyden B.L."/>
            <person name="Feng K."/>
            <person name="Yates T."/>
            <person name="Jawdy S."/>
            <person name="Smart L.B."/>
            <person name="Muchero W."/>
        </authorList>
    </citation>
    <scope>NUCLEOTIDE SEQUENCE</scope>
    <source>
        <tissue evidence="6">Shoot tip</tissue>
    </source>
</reference>
<evidence type="ECO:0000256" key="4">
    <source>
        <dbReference type="ARBA" id="ARBA00023242"/>
    </source>
</evidence>
<dbReference type="PROSITE" id="PS50985">
    <property type="entry name" value="GRAS"/>
    <property type="match status" value="1"/>
</dbReference>
<protein>
    <submittedName>
        <fullName evidence="6">DELLA PROTEIN RGA2-LIKE</fullName>
    </submittedName>
</protein>
<keyword evidence="3" id="KW-0804">Transcription</keyword>
<organism evidence="6 7">
    <name type="scientific">Salix viminalis</name>
    <name type="common">Common osier</name>
    <name type="synonym">Basket willow</name>
    <dbReference type="NCBI Taxonomy" id="40686"/>
    <lineage>
        <taxon>Eukaryota</taxon>
        <taxon>Viridiplantae</taxon>
        <taxon>Streptophyta</taxon>
        <taxon>Embryophyta</taxon>
        <taxon>Tracheophyta</taxon>
        <taxon>Spermatophyta</taxon>
        <taxon>Magnoliopsida</taxon>
        <taxon>eudicotyledons</taxon>
        <taxon>Gunneridae</taxon>
        <taxon>Pentapetalae</taxon>
        <taxon>rosids</taxon>
        <taxon>fabids</taxon>
        <taxon>Malpighiales</taxon>
        <taxon>Salicaceae</taxon>
        <taxon>Saliceae</taxon>
        <taxon>Salix</taxon>
    </lineage>
</organism>
<sequence>MDLVLSAEAKTLRLTDFKVNHVFAKTVAGIVESTLNLKRASEDEAIVVKREFELHKLILLPGALEKVLKDLRPEIMVIVEKEANHNNPDILDRLAQSFPYYSSVFDSIY</sequence>
<dbReference type="PANTHER" id="PTHR31636">
    <property type="entry name" value="OSJNBA0084A10.13 PROTEIN-RELATED"/>
    <property type="match status" value="1"/>
</dbReference>
<dbReference type="EMBL" id="JAPFFL010000014">
    <property type="protein sequence ID" value="KAJ6677708.1"/>
    <property type="molecule type" value="Genomic_DNA"/>
</dbReference>
<dbReference type="Proteomes" id="UP001151529">
    <property type="component" value="Chromosome 7"/>
</dbReference>
<comment type="caution">
    <text evidence="5">Lacks conserved residue(s) required for the propagation of feature annotation.</text>
</comment>
<dbReference type="GO" id="GO:0005634">
    <property type="term" value="C:nucleus"/>
    <property type="evidence" value="ECO:0007669"/>
    <property type="project" value="UniProtKB-SubCell"/>
</dbReference>
<evidence type="ECO:0000256" key="1">
    <source>
        <dbReference type="ARBA" id="ARBA00004123"/>
    </source>
</evidence>
<accession>A0A9Q0NXG0</accession>
<comment type="subcellular location">
    <subcellularLocation>
        <location evidence="1">Nucleus</location>
    </subcellularLocation>
</comment>
<dbReference type="OrthoDB" id="1731588at2759"/>